<name>A0A7J6VUF1_THATH</name>
<keyword evidence="3" id="KW-1185">Reference proteome</keyword>
<comment type="caution">
    <text evidence="2">The sequence shown here is derived from an EMBL/GenBank/DDBJ whole genome shotgun (WGS) entry which is preliminary data.</text>
</comment>
<evidence type="ECO:0000313" key="3">
    <source>
        <dbReference type="Proteomes" id="UP000554482"/>
    </source>
</evidence>
<protein>
    <submittedName>
        <fullName evidence="2">Reverse transcriptase zinc-binding domain</fullName>
    </submittedName>
</protein>
<dbReference type="AlphaFoldDB" id="A0A7J6VUF1"/>
<evidence type="ECO:0000313" key="2">
    <source>
        <dbReference type="EMBL" id="KAF5188218.1"/>
    </source>
</evidence>
<dbReference type="Pfam" id="PF13966">
    <property type="entry name" value="zf-RVT"/>
    <property type="match status" value="1"/>
</dbReference>
<feature type="non-terminal residue" evidence="2">
    <location>
        <position position="151"/>
    </location>
</feature>
<sequence>MEADQWIWKWGKQGRFTVSSLYDQLTKPAIGVNGQPRFISNLAWKVPIMLKVKFFIWCMLHGKVPTRDKLIQKGILITSGCPMCNQGNETIMHLFFHCAWAQELWGDVLYTLGSDAPNPAKCVSVEKWLLEWPQLHLSDFGKAVWKVVPYA</sequence>
<dbReference type="InterPro" id="IPR026960">
    <property type="entry name" value="RVT-Znf"/>
</dbReference>
<reference evidence="2 3" key="1">
    <citation type="submission" date="2020-06" db="EMBL/GenBank/DDBJ databases">
        <title>Transcriptomic and genomic resources for Thalictrum thalictroides and T. hernandezii: Facilitating candidate gene discovery in an emerging model plant lineage.</title>
        <authorList>
            <person name="Arias T."/>
            <person name="Riano-Pachon D.M."/>
            <person name="Di Stilio V.S."/>
        </authorList>
    </citation>
    <scope>NUCLEOTIDE SEQUENCE [LARGE SCALE GENOMIC DNA]</scope>
    <source>
        <strain evidence="3">cv. WT478/WT964</strain>
        <tissue evidence="2">Leaves</tissue>
    </source>
</reference>
<dbReference type="GO" id="GO:0003964">
    <property type="term" value="F:RNA-directed DNA polymerase activity"/>
    <property type="evidence" value="ECO:0007669"/>
    <property type="project" value="UniProtKB-KW"/>
</dbReference>
<keyword evidence="2" id="KW-0548">Nucleotidyltransferase</keyword>
<dbReference type="EMBL" id="JABWDY010027052">
    <property type="protein sequence ID" value="KAF5188218.1"/>
    <property type="molecule type" value="Genomic_DNA"/>
</dbReference>
<feature type="domain" description="Reverse transcriptase zinc-binding" evidence="1">
    <location>
        <begin position="16"/>
        <end position="105"/>
    </location>
</feature>
<organism evidence="2 3">
    <name type="scientific">Thalictrum thalictroides</name>
    <name type="common">Rue-anemone</name>
    <name type="synonym">Anemone thalictroides</name>
    <dbReference type="NCBI Taxonomy" id="46969"/>
    <lineage>
        <taxon>Eukaryota</taxon>
        <taxon>Viridiplantae</taxon>
        <taxon>Streptophyta</taxon>
        <taxon>Embryophyta</taxon>
        <taxon>Tracheophyta</taxon>
        <taxon>Spermatophyta</taxon>
        <taxon>Magnoliopsida</taxon>
        <taxon>Ranunculales</taxon>
        <taxon>Ranunculaceae</taxon>
        <taxon>Thalictroideae</taxon>
        <taxon>Thalictrum</taxon>
    </lineage>
</organism>
<dbReference type="OrthoDB" id="696485at2759"/>
<gene>
    <name evidence="2" type="ORF">FRX31_022195</name>
</gene>
<keyword evidence="2" id="KW-0695">RNA-directed DNA polymerase</keyword>
<keyword evidence="2" id="KW-0808">Transferase</keyword>
<accession>A0A7J6VUF1</accession>
<proteinExistence type="predicted"/>
<dbReference type="Proteomes" id="UP000554482">
    <property type="component" value="Unassembled WGS sequence"/>
</dbReference>
<evidence type="ECO:0000259" key="1">
    <source>
        <dbReference type="Pfam" id="PF13966"/>
    </source>
</evidence>